<evidence type="ECO:0000256" key="3">
    <source>
        <dbReference type="ARBA" id="ARBA00022833"/>
    </source>
</evidence>
<evidence type="ECO:0000256" key="6">
    <source>
        <dbReference type="PROSITE-ProRule" id="PRU00027"/>
    </source>
</evidence>
<name>A0ABM3C3V8_GOSHI</name>
<evidence type="ECO:0000256" key="5">
    <source>
        <dbReference type="ARBA" id="ARBA00023163"/>
    </source>
</evidence>
<proteinExistence type="predicted"/>
<keyword evidence="4" id="KW-0805">Transcription regulation</keyword>
<dbReference type="SMART" id="SM00614">
    <property type="entry name" value="ZnF_BED"/>
    <property type="match status" value="1"/>
</dbReference>
<dbReference type="PROSITE" id="PS50808">
    <property type="entry name" value="ZF_BED"/>
    <property type="match status" value="1"/>
</dbReference>
<keyword evidence="7" id="KW-0812">Transmembrane</keyword>
<dbReference type="PANTHER" id="PTHR46481:SF6">
    <property type="entry name" value="ZINC FINGER BED DOMAIN-CONTAINING PROTEIN RICESLEEPER 2-LIKE"/>
    <property type="match status" value="1"/>
</dbReference>
<keyword evidence="7" id="KW-0472">Membrane</keyword>
<evidence type="ECO:0000256" key="4">
    <source>
        <dbReference type="ARBA" id="ARBA00023015"/>
    </source>
</evidence>
<dbReference type="InterPro" id="IPR012337">
    <property type="entry name" value="RNaseH-like_sf"/>
</dbReference>
<dbReference type="SUPFAM" id="SSF53098">
    <property type="entry name" value="Ribonuclease H-like"/>
    <property type="match status" value="1"/>
</dbReference>
<evidence type="ECO:0000256" key="1">
    <source>
        <dbReference type="ARBA" id="ARBA00022723"/>
    </source>
</evidence>
<keyword evidence="9" id="KW-1185">Reference proteome</keyword>
<evidence type="ECO:0000256" key="7">
    <source>
        <dbReference type="SAM" id="Phobius"/>
    </source>
</evidence>
<dbReference type="SUPFAM" id="SSF57667">
    <property type="entry name" value="beta-beta-alpha zinc fingers"/>
    <property type="match status" value="1"/>
</dbReference>
<accession>A0ABM3C3V8</accession>
<evidence type="ECO:0000256" key="2">
    <source>
        <dbReference type="ARBA" id="ARBA00022771"/>
    </source>
</evidence>
<keyword evidence="1" id="KW-0479">Metal-binding</keyword>
<dbReference type="PANTHER" id="PTHR46481">
    <property type="entry name" value="ZINC FINGER BED DOMAIN-CONTAINING PROTEIN 4"/>
    <property type="match status" value="1"/>
</dbReference>
<dbReference type="InterPro" id="IPR036236">
    <property type="entry name" value="Znf_C2H2_sf"/>
</dbReference>
<keyword evidence="3" id="KW-0862">Zinc</keyword>
<keyword evidence="5" id="KW-0804">Transcription</keyword>
<keyword evidence="2 6" id="KW-0863">Zinc-finger</keyword>
<feature type="domain" description="BED-type" evidence="8">
    <location>
        <begin position="1"/>
        <end position="53"/>
    </location>
</feature>
<dbReference type="RefSeq" id="XP_040973987.1">
    <property type="nucleotide sequence ID" value="XM_041118053.1"/>
</dbReference>
<keyword evidence="7" id="KW-1133">Transmembrane helix</keyword>
<dbReference type="InterPro" id="IPR003656">
    <property type="entry name" value="Znf_BED"/>
</dbReference>
<evidence type="ECO:0000313" key="9">
    <source>
        <dbReference type="Proteomes" id="UP000818029"/>
    </source>
</evidence>
<protein>
    <submittedName>
        <fullName evidence="10">Zinc finger BED domain-containing protein DAYSLEEPER-like</fullName>
    </submittedName>
</protein>
<dbReference type="Proteomes" id="UP000818029">
    <property type="component" value="Chromosome A07"/>
</dbReference>
<dbReference type="InterPro" id="IPR052035">
    <property type="entry name" value="ZnF_BED_domain_contain"/>
</dbReference>
<feature type="transmembrane region" description="Helical" evidence="7">
    <location>
        <begin position="346"/>
        <end position="369"/>
    </location>
</feature>
<evidence type="ECO:0000313" key="10">
    <source>
        <dbReference type="RefSeq" id="XP_040973987.1"/>
    </source>
</evidence>
<sequence>MTKLECENKNELKAQCNHCKTIFSAKSSSGTSHLRRHLNSCLKKVNKDITQYTIATQPSPEGFPSIKNYKFDADECRQAISTFLVCGKHSFRTVEEPGFRYMMRIASPNFKNISRQTATRDVLKYYAKERDHVKEELGKAPGLICLTSDNWNSEHTNDEYICVTAHWVDKDWKLQKRIIRFRALFPPYDGLHIADELVLCLSQWGIDKKIFSITLDNASYNDVMVSCLKNRFRANRAILCDVKAGLELADDVVCKIRNGIRYIKKSGVRRKRFYDVADKSFHLNVTKKLRQDVCVRWNSTYLMLESSLYYKDVLDYWGQRDKDYQMFALSSEEWRNVAILCKFLKVFYDVTCVFLVLIIQRLIFILEVFGRFTSSWLI</sequence>
<organism evidence="9 10">
    <name type="scientific">Gossypium hirsutum</name>
    <name type="common">Upland cotton</name>
    <name type="synonym">Gossypium mexicanum</name>
    <dbReference type="NCBI Taxonomy" id="3635"/>
    <lineage>
        <taxon>Eukaryota</taxon>
        <taxon>Viridiplantae</taxon>
        <taxon>Streptophyta</taxon>
        <taxon>Embryophyta</taxon>
        <taxon>Tracheophyta</taxon>
        <taxon>Spermatophyta</taxon>
        <taxon>Magnoliopsida</taxon>
        <taxon>eudicotyledons</taxon>
        <taxon>Gunneridae</taxon>
        <taxon>Pentapetalae</taxon>
        <taxon>rosids</taxon>
        <taxon>malvids</taxon>
        <taxon>Malvales</taxon>
        <taxon>Malvaceae</taxon>
        <taxon>Malvoideae</taxon>
        <taxon>Gossypium</taxon>
    </lineage>
</organism>
<reference evidence="10" key="2">
    <citation type="submission" date="2025-08" db="UniProtKB">
        <authorList>
            <consortium name="RefSeq"/>
        </authorList>
    </citation>
    <scope>IDENTIFICATION</scope>
</reference>
<reference evidence="9" key="1">
    <citation type="journal article" date="2020" name="Nat. Genet.">
        <title>Genomic diversifications of five Gossypium allopolyploid species and their impact on cotton improvement.</title>
        <authorList>
            <person name="Chen Z.J."/>
            <person name="Sreedasyam A."/>
            <person name="Ando A."/>
            <person name="Song Q."/>
            <person name="De Santiago L.M."/>
            <person name="Hulse-Kemp A.M."/>
            <person name="Ding M."/>
            <person name="Ye W."/>
            <person name="Kirkbride R.C."/>
            <person name="Jenkins J."/>
            <person name="Plott C."/>
            <person name="Lovell J."/>
            <person name="Lin Y.M."/>
            <person name="Vaughn R."/>
            <person name="Liu B."/>
            <person name="Simpson S."/>
            <person name="Scheffler B.E."/>
            <person name="Wen L."/>
            <person name="Saski C.A."/>
            <person name="Grover C.E."/>
            <person name="Hu G."/>
            <person name="Conover J.L."/>
            <person name="Carlson J.W."/>
            <person name="Shu S."/>
            <person name="Boston L.B."/>
            <person name="Williams M."/>
            <person name="Peterson D.G."/>
            <person name="McGee K."/>
            <person name="Jones D.C."/>
            <person name="Wendel J.F."/>
            <person name="Stelly D.M."/>
            <person name="Grimwood J."/>
            <person name="Schmutz J."/>
        </authorList>
    </citation>
    <scope>NUCLEOTIDE SEQUENCE [LARGE SCALE GENOMIC DNA]</scope>
    <source>
        <strain evidence="9">cv. TM-1</strain>
    </source>
</reference>
<dbReference type="Pfam" id="PF02892">
    <property type="entry name" value="zf-BED"/>
    <property type="match status" value="1"/>
</dbReference>
<dbReference type="GeneID" id="121232315"/>
<evidence type="ECO:0000259" key="8">
    <source>
        <dbReference type="PROSITE" id="PS50808"/>
    </source>
</evidence>
<gene>
    <name evidence="10" type="primary">LOC121232315</name>
</gene>